<keyword evidence="4" id="KW-1185">Reference proteome</keyword>
<evidence type="ECO:0000313" key="3">
    <source>
        <dbReference type="EMBL" id="RFU36454.1"/>
    </source>
</evidence>
<comment type="caution">
    <text evidence="3">The sequence shown here is derived from an EMBL/GenBank/DDBJ whole genome shotgun (WGS) entry which is preliminary data.</text>
</comment>
<dbReference type="SUPFAM" id="SSF51658">
    <property type="entry name" value="Xylose isomerase-like"/>
    <property type="match status" value="1"/>
</dbReference>
<sequence>MRDLPPREAHRRDRGGTQVSNETTAELGAAGQGTAGPVAAGRIAAAPISWGVCEVPGWGHQMEPGRVLAEMRALGIGATEFGPDGFLPADPRDRSALLAFHGLAPVGGFVPLVLHDPDRDPVPELARALDAFGDPGATVVLAAVTGLDGYDERPVLDAGNWAALFRNLDRAAALAAERGHRAALHPHVGTVVERREEVDRVLAGSDVPLCLDTGHLLIGGTDPLELARSAAARISHVHLKDVDAALAEGVQAGRATYTDAVRAGIYRPLGQGDIDIAGIVASLEGAGYGGWYVLEQDTILESEPAPDAGPRRDVSTSLAFLGRTP</sequence>
<dbReference type="OrthoDB" id="104997at2"/>
<name>A0A372J9G7_9ACTN</name>
<gene>
    <name evidence="3" type="ORF">DZF91_38140</name>
</gene>
<evidence type="ECO:0000259" key="2">
    <source>
        <dbReference type="Pfam" id="PF01261"/>
    </source>
</evidence>
<dbReference type="Gene3D" id="3.20.20.150">
    <property type="entry name" value="Divalent-metal-dependent TIM barrel enzymes"/>
    <property type="match status" value="1"/>
</dbReference>
<dbReference type="Pfam" id="PF01261">
    <property type="entry name" value="AP_endonuc_2"/>
    <property type="match status" value="1"/>
</dbReference>
<reference evidence="3 4" key="1">
    <citation type="submission" date="2018-08" db="EMBL/GenBank/DDBJ databases">
        <title>Actinomadura jelena sp. nov., a novel Actinomycete isolated from soil in Chad.</title>
        <authorList>
            <person name="Shi L."/>
        </authorList>
    </citation>
    <scope>NUCLEOTIDE SEQUENCE [LARGE SCALE GENOMIC DNA]</scope>
    <source>
        <strain evidence="3 4">NEAU-G17</strain>
    </source>
</reference>
<protein>
    <submittedName>
        <fullName evidence="3">Inosose dehydratase</fullName>
    </submittedName>
</protein>
<dbReference type="AlphaFoldDB" id="A0A372J9G7"/>
<dbReference type="Proteomes" id="UP000261811">
    <property type="component" value="Unassembled WGS sequence"/>
</dbReference>
<proteinExistence type="predicted"/>
<evidence type="ECO:0000313" key="4">
    <source>
        <dbReference type="Proteomes" id="UP000261811"/>
    </source>
</evidence>
<dbReference type="InterPro" id="IPR050312">
    <property type="entry name" value="IolE/XylAMocC-like"/>
</dbReference>
<dbReference type="InterPro" id="IPR013022">
    <property type="entry name" value="Xyl_isomerase-like_TIM-brl"/>
</dbReference>
<organism evidence="3 4">
    <name type="scientific">Actinomadura logoneensis</name>
    <dbReference type="NCBI Taxonomy" id="2293572"/>
    <lineage>
        <taxon>Bacteria</taxon>
        <taxon>Bacillati</taxon>
        <taxon>Actinomycetota</taxon>
        <taxon>Actinomycetes</taxon>
        <taxon>Streptosporangiales</taxon>
        <taxon>Thermomonosporaceae</taxon>
        <taxon>Actinomadura</taxon>
    </lineage>
</organism>
<dbReference type="PANTHER" id="PTHR12110">
    <property type="entry name" value="HYDROXYPYRUVATE ISOMERASE"/>
    <property type="match status" value="1"/>
</dbReference>
<evidence type="ECO:0000256" key="1">
    <source>
        <dbReference type="SAM" id="MobiDB-lite"/>
    </source>
</evidence>
<accession>A0A372J9G7</accession>
<dbReference type="InterPro" id="IPR036237">
    <property type="entry name" value="Xyl_isomerase-like_sf"/>
</dbReference>
<feature type="compositionally biased region" description="Basic and acidic residues" evidence="1">
    <location>
        <begin position="1"/>
        <end position="15"/>
    </location>
</feature>
<feature type="domain" description="Xylose isomerase-like TIM barrel" evidence="2">
    <location>
        <begin position="94"/>
        <end position="297"/>
    </location>
</feature>
<dbReference type="PANTHER" id="PTHR12110:SF41">
    <property type="entry name" value="INOSOSE DEHYDRATASE"/>
    <property type="match status" value="1"/>
</dbReference>
<feature type="region of interest" description="Disordered" evidence="1">
    <location>
        <begin position="1"/>
        <end position="35"/>
    </location>
</feature>
<dbReference type="EMBL" id="QURH01001050">
    <property type="protein sequence ID" value="RFU36454.1"/>
    <property type="molecule type" value="Genomic_DNA"/>
</dbReference>
<feature type="region of interest" description="Disordered" evidence="1">
    <location>
        <begin position="302"/>
        <end position="325"/>
    </location>
</feature>